<dbReference type="Gene3D" id="3.40.50.150">
    <property type="entry name" value="Vaccinia Virus protein VP39"/>
    <property type="match status" value="1"/>
</dbReference>
<evidence type="ECO:0000313" key="7">
    <source>
        <dbReference type="Proteomes" id="UP000248783"/>
    </source>
</evidence>
<protein>
    <submittedName>
        <fullName evidence="6">SAM-dependent methyltransferase</fullName>
    </submittedName>
</protein>
<dbReference type="InterPro" id="IPR029063">
    <property type="entry name" value="SAM-dependent_MTases_sf"/>
</dbReference>
<sequence>MENENTWDAVVVGGSAAGLSAALMLGRARRRTLVVDAGSPRNRFADHMHGVLGQEGVPPAGLMRRGREEVAAYGVEVLDGIVERVEDAERGLLLTLAGGRTLTARAVVVATGISDELPDVPGLAERWGDTVLHCPYCHGWEVRGQRLGVLTTSPQGLHQAELVRQWTDHLVVFTAGLGPLDPATTHRLRSRGIQLRPAAVTEVTDGPDGALLVRTDDGDETVVDAIFTAGAPLPHDGFLAPLGLDRTETPWGSFLTVDPTGRTSHERVWAAGNVVNAGANVPLSLGTGSFAGAAANAALVAEDFDTAAAAPVDDGEDPARFWEERYAGAGNVWSGRPNATVVQVVSGLEPGRALDLGCGEGADVVWLARQGWRATGLDISATAVDRARRAAAAAGLPDDEARFEVADLSAWEPSAAYDLVTAAFFQSPVHLPRAEVLRRAAAAVVPGGHLLVVTHATVPPWAAGPDAGGEHEHQAHTGLLSPQEQVEEIALDPGAWEVVLAETRDRAATGPDGQEAVLEDGVVLLRRR</sequence>
<evidence type="ECO:0000256" key="2">
    <source>
        <dbReference type="ARBA" id="ARBA00023002"/>
    </source>
</evidence>
<dbReference type="InterPro" id="IPR050097">
    <property type="entry name" value="Ferredoxin-NADP_redctase_2"/>
</dbReference>
<evidence type="ECO:0000256" key="1">
    <source>
        <dbReference type="ARBA" id="ARBA00022630"/>
    </source>
</evidence>
<dbReference type="GO" id="GO:0008168">
    <property type="term" value="F:methyltransferase activity"/>
    <property type="evidence" value="ECO:0007669"/>
    <property type="project" value="UniProtKB-KW"/>
</dbReference>
<dbReference type="GO" id="GO:0032259">
    <property type="term" value="P:methylation"/>
    <property type="evidence" value="ECO:0007669"/>
    <property type="project" value="UniProtKB-KW"/>
</dbReference>
<gene>
    <name evidence="6" type="ORF">DNL40_04640</name>
</gene>
<comment type="caution">
    <text evidence="6">The sequence shown here is derived from an EMBL/GenBank/DDBJ whole genome shotgun (WGS) entry which is preliminary data.</text>
</comment>
<feature type="domain" description="FAD/NAD(P)-binding" evidence="4">
    <location>
        <begin position="8"/>
        <end position="279"/>
    </location>
</feature>
<dbReference type="Pfam" id="PF07992">
    <property type="entry name" value="Pyr_redox_2"/>
    <property type="match status" value="1"/>
</dbReference>
<dbReference type="GO" id="GO:0004791">
    <property type="term" value="F:thioredoxin-disulfide reductase (NADPH) activity"/>
    <property type="evidence" value="ECO:0007669"/>
    <property type="project" value="UniProtKB-EC"/>
</dbReference>
<evidence type="ECO:0000259" key="4">
    <source>
        <dbReference type="Pfam" id="PF07992"/>
    </source>
</evidence>
<dbReference type="PRINTS" id="PR00469">
    <property type="entry name" value="PNDRDTASEII"/>
</dbReference>
<dbReference type="RefSeq" id="WP_111250260.1">
    <property type="nucleotide sequence ID" value="NZ_QKWH01000002.1"/>
</dbReference>
<dbReference type="CDD" id="cd02440">
    <property type="entry name" value="AdoMet_MTases"/>
    <property type="match status" value="1"/>
</dbReference>
<evidence type="ECO:0000256" key="3">
    <source>
        <dbReference type="ARBA" id="ARBA00048132"/>
    </source>
</evidence>
<dbReference type="SUPFAM" id="SSF53335">
    <property type="entry name" value="S-adenosyl-L-methionine-dependent methyltransferases"/>
    <property type="match status" value="1"/>
</dbReference>
<dbReference type="SUPFAM" id="SSF51905">
    <property type="entry name" value="FAD/NAD(P)-binding domain"/>
    <property type="match status" value="1"/>
</dbReference>
<evidence type="ECO:0000259" key="5">
    <source>
        <dbReference type="Pfam" id="PF13649"/>
    </source>
</evidence>
<comment type="catalytic activity">
    <reaction evidence="3">
        <text>[thioredoxin]-dithiol + NADP(+) = [thioredoxin]-disulfide + NADPH + H(+)</text>
        <dbReference type="Rhea" id="RHEA:20345"/>
        <dbReference type="Rhea" id="RHEA-COMP:10698"/>
        <dbReference type="Rhea" id="RHEA-COMP:10700"/>
        <dbReference type="ChEBI" id="CHEBI:15378"/>
        <dbReference type="ChEBI" id="CHEBI:29950"/>
        <dbReference type="ChEBI" id="CHEBI:50058"/>
        <dbReference type="ChEBI" id="CHEBI:57783"/>
        <dbReference type="ChEBI" id="CHEBI:58349"/>
        <dbReference type="EC" id="1.8.1.9"/>
    </reaction>
</comment>
<organism evidence="6 7">
    <name type="scientific">Xylanimonas oleitrophica</name>
    <dbReference type="NCBI Taxonomy" id="2607479"/>
    <lineage>
        <taxon>Bacteria</taxon>
        <taxon>Bacillati</taxon>
        <taxon>Actinomycetota</taxon>
        <taxon>Actinomycetes</taxon>
        <taxon>Micrococcales</taxon>
        <taxon>Promicromonosporaceae</taxon>
        <taxon>Xylanimonas</taxon>
    </lineage>
</organism>
<proteinExistence type="predicted"/>
<dbReference type="InterPro" id="IPR023753">
    <property type="entry name" value="FAD/NAD-binding_dom"/>
</dbReference>
<keyword evidence="2" id="KW-0560">Oxidoreductase</keyword>
<keyword evidence="6" id="KW-0489">Methyltransferase</keyword>
<keyword evidence="7" id="KW-1185">Reference proteome</keyword>
<dbReference type="AlphaFoldDB" id="A0A2W5WUV3"/>
<keyword evidence="6" id="KW-0808">Transferase</keyword>
<dbReference type="Gene3D" id="3.50.50.60">
    <property type="entry name" value="FAD/NAD(P)-binding domain"/>
    <property type="match status" value="2"/>
</dbReference>
<reference evidence="6 7" key="1">
    <citation type="submission" date="2018-06" db="EMBL/GenBank/DDBJ databases">
        <title>Whole genome sequencing of a novel hydrocarbon degrading bacterial strain, PW21 isolated from oil contaminated produced water sample.</title>
        <authorList>
            <person name="Nagkirti P."/>
            <person name="Shaikh A."/>
            <person name="Gowdaman V."/>
            <person name="Engineer A.E."/>
            <person name="Dagar S."/>
            <person name="Dhakephalkar P.K."/>
        </authorList>
    </citation>
    <scope>NUCLEOTIDE SEQUENCE [LARGE SCALE GENOMIC DNA]</scope>
    <source>
        <strain evidence="6 7">PW21</strain>
    </source>
</reference>
<keyword evidence="1" id="KW-0285">Flavoprotein</keyword>
<dbReference type="PANTHER" id="PTHR48105">
    <property type="entry name" value="THIOREDOXIN REDUCTASE 1-RELATED-RELATED"/>
    <property type="match status" value="1"/>
</dbReference>
<evidence type="ECO:0000313" key="6">
    <source>
        <dbReference type="EMBL" id="PZR54403.1"/>
    </source>
</evidence>
<dbReference type="Proteomes" id="UP000248783">
    <property type="component" value="Unassembled WGS sequence"/>
</dbReference>
<name>A0A2W5WUV3_9MICO</name>
<accession>A0A2W5WUV3</accession>
<dbReference type="InterPro" id="IPR036188">
    <property type="entry name" value="FAD/NAD-bd_sf"/>
</dbReference>
<dbReference type="PRINTS" id="PR00368">
    <property type="entry name" value="FADPNR"/>
</dbReference>
<feature type="domain" description="Methyltransferase" evidence="5">
    <location>
        <begin position="354"/>
        <end position="448"/>
    </location>
</feature>
<dbReference type="InterPro" id="IPR041698">
    <property type="entry name" value="Methyltransf_25"/>
</dbReference>
<dbReference type="EMBL" id="QKWH01000002">
    <property type="protein sequence ID" value="PZR54403.1"/>
    <property type="molecule type" value="Genomic_DNA"/>
</dbReference>
<dbReference type="Pfam" id="PF13649">
    <property type="entry name" value="Methyltransf_25"/>
    <property type="match status" value="1"/>
</dbReference>